<dbReference type="PANTHER" id="PTHR42884:SF3">
    <property type="entry name" value="FURIN-LIKE PROTEASE 1, ISOFORMS 1_1-X_2"/>
    <property type="match status" value="1"/>
</dbReference>
<dbReference type="PROSITE" id="PS00138">
    <property type="entry name" value="SUBTILASE_SER"/>
    <property type="match status" value="1"/>
</dbReference>
<evidence type="ECO:0000313" key="15">
    <source>
        <dbReference type="EMBL" id="KAF6030583.1"/>
    </source>
</evidence>
<feature type="transmembrane region" description="Helical" evidence="12">
    <location>
        <begin position="720"/>
        <end position="742"/>
    </location>
</feature>
<feature type="domain" description="P/Homo B" evidence="14">
    <location>
        <begin position="307"/>
        <end position="442"/>
    </location>
</feature>
<dbReference type="PROSITE" id="PS00137">
    <property type="entry name" value="SUBTILASE_HIS"/>
    <property type="match status" value="1"/>
</dbReference>
<dbReference type="FunFam" id="2.60.120.260:FF:000006">
    <property type="entry name" value="Proprotein convertase subtilisin/kexin type 5"/>
    <property type="match status" value="1"/>
</dbReference>
<keyword evidence="6" id="KW-0720">Serine protease</keyword>
<dbReference type="PANTHER" id="PTHR42884">
    <property type="entry name" value="PROPROTEIN CONVERTASE SUBTILISIN/KEXIN-RELATED"/>
    <property type="match status" value="1"/>
</dbReference>
<dbReference type="InterPro" id="IPR002884">
    <property type="entry name" value="P_dom"/>
</dbReference>
<evidence type="ECO:0000256" key="6">
    <source>
        <dbReference type="ARBA" id="ARBA00022825"/>
    </source>
</evidence>
<dbReference type="InterPro" id="IPR023828">
    <property type="entry name" value="Peptidase_S8_Ser-AS"/>
</dbReference>
<sequence>MTLMTMMMILPLGMTSPMRTVFSFIGGFHHASLHVQKVSFIAKNIVDGLHHHWTIKRHGTRCAGEIAASANNSACGIGVAYEAGIGGIRMLDGDVTDSVEADSLSRNRDHIDIYSASWGPDDDGKTVDGPASLARKAFRDGVTKGRGGKGSVFIWASGNGGGYHDNCNCDGYTNSIYTLSVSSATEKGNVPWYSEGCSSTLVTTYSSGGHEERQITTTDLRRGCTSLHTGTSASAPLAAGIVALTLQANKRLTWRDVQYISVLGASPIGLQANDWITNGAGRKVSHHFGFGMMNAGKMVDMALNWTNIPEQHVCEVSSVDRNVLIMPKETKTLHLTTAGCRMTDREVVYLEHVQAKITLTSSWRGDLQIWLISPSGTRSTLLTARVHDDSRMGFNEWGFLTTHMWGEKSQGEWTLEIVNGYRAGKRAKLNSWSLVMYGTSTHPLNTKPPSTITPPTTTPTTTSTTTTTTKATSVKVTTKHINLIPTTLVPTIAVPTTIAPNTTAISTLTTTALTSTIAAKKVAAANPKSKSSTTTRKVTETSATTINSQSVRPSTSPSPFMKTVKTQVTTPESYRTSIKTSAVKVKPTTDSNNWLNLPETSLFTKKIFLQPKKTTPTSNSVHDNVKAGIWCPAKTFHLRDRCIRRCPDGYYVQTKSNRQKICKACHYTCAACSGAHNSSCTECFFGWQWHGGICANQEETSVQAGASKSKSISSLGIRSIVYGGVSTVVILLIVLFSLLVYYKYHQCQVAQRHSPHIVTQTNNARTTLATYIPVNRTEILTGSKHSSQEELMESEEEVCSQNRSASGVTAVTLAALPSQFTYNSNLPCGQPV</sequence>
<dbReference type="InterPro" id="IPR009030">
    <property type="entry name" value="Growth_fac_rcpt_cys_sf"/>
</dbReference>
<dbReference type="Proteomes" id="UP000593567">
    <property type="component" value="Unassembled WGS sequence"/>
</dbReference>
<protein>
    <submittedName>
        <fullName evidence="15">Fur1</fullName>
    </submittedName>
</protein>
<feature type="region of interest" description="Disordered" evidence="11">
    <location>
        <begin position="445"/>
        <end position="466"/>
    </location>
</feature>
<keyword evidence="12" id="KW-1133">Transmembrane helix</keyword>
<evidence type="ECO:0000256" key="4">
    <source>
        <dbReference type="ARBA" id="ARBA00022729"/>
    </source>
</evidence>
<dbReference type="Gene3D" id="2.10.220.10">
    <property type="entry name" value="Hormone Receptor, Insulin-like Growth Factor Receptor 1, Chain A, domain 2"/>
    <property type="match status" value="1"/>
</dbReference>
<dbReference type="Pfam" id="PF00082">
    <property type="entry name" value="Peptidase_S8"/>
    <property type="match status" value="1"/>
</dbReference>
<dbReference type="PRINTS" id="PR00723">
    <property type="entry name" value="SUBTILISIN"/>
</dbReference>
<feature type="compositionally biased region" description="Polar residues" evidence="11">
    <location>
        <begin position="546"/>
        <end position="567"/>
    </location>
</feature>
<evidence type="ECO:0000256" key="7">
    <source>
        <dbReference type="ARBA" id="ARBA00023145"/>
    </source>
</evidence>
<keyword evidence="9" id="KW-0325">Glycoprotein</keyword>
<evidence type="ECO:0000256" key="9">
    <source>
        <dbReference type="ARBA" id="ARBA00023180"/>
    </source>
</evidence>
<organism evidence="15 16">
    <name type="scientific">Bugula neritina</name>
    <name type="common">Brown bryozoan</name>
    <name type="synonym">Sertularia neritina</name>
    <dbReference type="NCBI Taxonomy" id="10212"/>
    <lineage>
        <taxon>Eukaryota</taxon>
        <taxon>Metazoa</taxon>
        <taxon>Spiralia</taxon>
        <taxon>Lophotrochozoa</taxon>
        <taxon>Bryozoa</taxon>
        <taxon>Gymnolaemata</taxon>
        <taxon>Cheilostomatida</taxon>
        <taxon>Flustrina</taxon>
        <taxon>Buguloidea</taxon>
        <taxon>Bugulidae</taxon>
        <taxon>Bugula</taxon>
    </lineage>
</organism>
<dbReference type="PROSITE" id="PS51829">
    <property type="entry name" value="P_HOMO_B"/>
    <property type="match status" value="1"/>
</dbReference>
<dbReference type="CDD" id="cd00064">
    <property type="entry name" value="FU"/>
    <property type="match status" value="1"/>
</dbReference>
<comment type="caution">
    <text evidence="10">Lacks conserved residue(s) required for the propagation of feature annotation.</text>
</comment>
<evidence type="ECO:0000256" key="11">
    <source>
        <dbReference type="SAM" id="MobiDB-lite"/>
    </source>
</evidence>
<dbReference type="Gene3D" id="3.40.50.200">
    <property type="entry name" value="Peptidase S8/S53 domain"/>
    <property type="match status" value="1"/>
</dbReference>
<dbReference type="InterPro" id="IPR036852">
    <property type="entry name" value="Peptidase_S8/S53_dom_sf"/>
</dbReference>
<dbReference type="SUPFAM" id="SSF49785">
    <property type="entry name" value="Galactose-binding domain-like"/>
    <property type="match status" value="1"/>
</dbReference>
<dbReference type="InterPro" id="IPR008979">
    <property type="entry name" value="Galactose-bd-like_sf"/>
</dbReference>
<dbReference type="EMBL" id="VXIV02001689">
    <property type="protein sequence ID" value="KAF6030583.1"/>
    <property type="molecule type" value="Genomic_DNA"/>
</dbReference>
<keyword evidence="12" id="KW-0812">Transmembrane</keyword>
<dbReference type="SUPFAM" id="SSF52743">
    <property type="entry name" value="Subtilisin-like"/>
    <property type="match status" value="1"/>
</dbReference>
<keyword evidence="7" id="KW-0865">Zymogen</keyword>
<accession>A0A7J7JXC0</accession>
<feature type="compositionally biased region" description="Low complexity" evidence="11">
    <location>
        <begin position="447"/>
        <end position="466"/>
    </location>
</feature>
<evidence type="ECO:0000256" key="3">
    <source>
        <dbReference type="ARBA" id="ARBA00022685"/>
    </source>
</evidence>
<dbReference type="GO" id="GO:0005802">
    <property type="term" value="C:trans-Golgi network"/>
    <property type="evidence" value="ECO:0007669"/>
    <property type="project" value="TreeGrafter"/>
</dbReference>
<evidence type="ECO:0000313" key="16">
    <source>
        <dbReference type="Proteomes" id="UP000593567"/>
    </source>
</evidence>
<dbReference type="SUPFAM" id="SSF57184">
    <property type="entry name" value="Growth factor receptor domain"/>
    <property type="match status" value="1"/>
</dbReference>
<dbReference type="CDD" id="cd04059">
    <property type="entry name" value="Peptidases_S8_Protein_convertases_Kexins_Furin-like"/>
    <property type="match status" value="1"/>
</dbReference>
<comment type="caution">
    <text evidence="15">The sequence shown here is derived from an EMBL/GenBank/DDBJ whole genome shotgun (WGS) entry which is preliminary data.</text>
</comment>
<gene>
    <name evidence="15" type="ORF">EB796_011120</name>
</gene>
<proteinExistence type="inferred from homology"/>
<dbReference type="InterPro" id="IPR022398">
    <property type="entry name" value="Peptidase_S8_His-AS"/>
</dbReference>
<dbReference type="OrthoDB" id="300641at2759"/>
<dbReference type="InterPro" id="IPR034182">
    <property type="entry name" value="Kexin/furin"/>
</dbReference>
<evidence type="ECO:0000256" key="10">
    <source>
        <dbReference type="PROSITE-ProRule" id="PRU01240"/>
    </source>
</evidence>
<feature type="region of interest" description="Disordered" evidence="11">
    <location>
        <begin position="524"/>
        <end position="567"/>
    </location>
</feature>
<dbReference type="FunFam" id="3.40.50.200:FF:000021">
    <property type="entry name" value="Proprotein convertase subtilisin/kexin type 5a"/>
    <property type="match status" value="1"/>
</dbReference>
<dbReference type="InterPro" id="IPR000209">
    <property type="entry name" value="Peptidase_S8/S53_dom"/>
</dbReference>
<evidence type="ECO:0000256" key="5">
    <source>
        <dbReference type="ARBA" id="ARBA00022801"/>
    </source>
</evidence>
<feature type="chain" id="PRO_5029770749" evidence="13">
    <location>
        <begin position="16"/>
        <end position="832"/>
    </location>
</feature>
<dbReference type="AlphaFoldDB" id="A0A7J7JXC0"/>
<dbReference type="InterPro" id="IPR015500">
    <property type="entry name" value="Peptidase_S8_subtilisin-rel"/>
</dbReference>
<dbReference type="GO" id="GO:0016486">
    <property type="term" value="P:peptide hormone processing"/>
    <property type="evidence" value="ECO:0007669"/>
    <property type="project" value="TreeGrafter"/>
</dbReference>
<dbReference type="Gene3D" id="2.60.120.260">
    <property type="entry name" value="Galactose-binding domain-like"/>
    <property type="match status" value="1"/>
</dbReference>
<dbReference type="Pfam" id="PF01483">
    <property type="entry name" value="P_proprotein"/>
    <property type="match status" value="1"/>
</dbReference>
<name>A0A7J7JXC0_BUGNE</name>
<dbReference type="GO" id="GO:0004252">
    <property type="term" value="F:serine-type endopeptidase activity"/>
    <property type="evidence" value="ECO:0007669"/>
    <property type="project" value="InterPro"/>
</dbReference>
<feature type="compositionally biased region" description="Low complexity" evidence="11">
    <location>
        <begin position="528"/>
        <end position="545"/>
    </location>
</feature>
<reference evidence="15" key="1">
    <citation type="submission" date="2020-06" db="EMBL/GenBank/DDBJ databases">
        <title>Draft genome of Bugula neritina, a colonial animal packing powerful symbionts and potential medicines.</title>
        <authorList>
            <person name="Rayko M."/>
        </authorList>
    </citation>
    <scope>NUCLEOTIDE SEQUENCE [LARGE SCALE GENOMIC DNA]</scope>
    <source>
        <strain evidence="15">Kwan_BN1</strain>
    </source>
</reference>
<keyword evidence="16" id="KW-1185">Reference proteome</keyword>
<keyword evidence="2" id="KW-0645">Protease</keyword>
<dbReference type="PROSITE" id="PS51892">
    <property type="entry name" value="SUBTILASE"/>
    <property type="match status" value="1"/>
</dbReference>
<dbReference type="InterPro" id="IPR006212">
    <property type="entry name" value="Furin_repeat"/>
</dbReference>
<evidence type="ECO:0000256" key="8">
    <source>
        <dbReference type="ARBA" id="ARBA00023157"/>
    </source>
</evidence>
<comment type="similarity">
    <text evidence="1">Belongs to the peptidase S8 family. Furin subfamily.</text>
</comment>
<feature type="signal peptide" evidence="13">
    <location>
        <begin position="1"/>
        <end position="15"/>
    </location>
</feature>
<keyword evidence="5" id="KW-0378">Hydrolase</keyword>
<keyword evidence="8" id="KW-1015">Disulfide bond</keyword>
<keyword evidence="4 13" id="KW-0732">Signal</keyword>
<dbReference type="GO" id="GO:0000139">
    <property type="term" value="C:Golgi membrane"/>
    <property type="evidence" value="ECO:0007669"/>
    <property type="project" value="TreeGrafter"/>
</dbReference>
<evidence type="ECO:0000256" key="1">
    <source>
        <dbReference type="ARBA" id="ARBA00005325"/>
    </source>
</evidence>
<evidence type="ECO:0000259" key="14">
    <source>
        <dbReference type="PROSITE" id="PS51829"/>
    </source>
</evidence>
<keyword evidence="3" id="KW-0165">Cleavage on pair of basic residues</keyword>
<evidence type="ECO:0000256" key="2">
    <source>
        <dbReference type="ARBA" id="ARBA00022670"/>
    </source>
</evidence>
<evidence type="ECO:0000256" key="12">
    <source>
        <dbReference type="SAM" id="Phobius"/>
    </source>
</evidence>
<keyword evidence="12" id="KW-0472">Membrane</keyword>
<evidence type="ECO:0000256" key="13">
    <source>
        <dbReference type="SAM" id="SignalP"/>
    </source>
</evidence>